<feature type="non-terminal residue" evidence="7">
    <location>
        <position position="1"/>
    </location>
</feature>
<accession>A0A9P8NY31</accession>
<evidence type="ECO:0000256" key="1">
    <source>
        <dbReference type="ARBA" id="ARBA00022833"/>
    </source>
</evidence>
<dbReference type="InterPro" id="IPR052073">
    <property type="entry name" value="Amide_Lactam_Regulators"/>
</dbReference>
<dbReference type="GO" id="GO:0006351">
    <property type="term" value="P:DNA-templated transcription"/>
    <property type="evidence" value="ECO:0007669"/>
    <property type="project" value="InterPro"/>
</dbReference>
<proteinExistence type="predicted"/>
<dbReference type="GO" id="GO:0008270">
    <property type="term" value="F:zinc ion binding"/>
    <property type="evidence" value="ECO:0007669"/>
    <property type="project" value="InterPro"/>
</dbReference>
<evidence type="ECO:0000256" key="2">
    <source>
        <dbReference type="ARBA" id="ARBA00023015"/>
    </source>
</evidence>
<protein>
    <recommendedName>
        <fullName evidence="6">Xylanolytic transcriptional activator regulatory domain-containing protein</fullName>
    </recommendedName>
</protein>
<evidence type="ECO:0000256" key="3">
    <source>
        <dbReference type="ARBA" id="ARBA00023125"/>
    </source>
</evidence>
<gene>
    <name evidence="7" type="ORF">OGAPHI_006724</name>
</gene>
<keyword evidence="3" id="KW-0238">DNA-binding</keyword>
<evidence type="ECO:0000313" key="8">
    <source>
        <dbReference type="Proteomes" id="UP000769157"/>
    </source>
</evidence>
<dbReference type="PANTHER" id="PTHR47171">
    <property type="entry name" value="FARA-RELATED"/>
    <property type="match status" value="1"/>
</dbReference>
<evidence type="ECO:0000313" key="7">
    <source>
        <dbReference type="EMBL" id="KAH3661317.1"/>
    </source>
</evidence>
<keyword evidence="2" id="KW-0805">Transcription regulation</keyword>
<dbReference type="GO" id="GO:0003677">
    <property type="term" value="F:DNA binding"/>
    <property type="evidence" value="ECO:0007669"/>
    <property type="project" value="UniProtKB-KW"/>
</dbReference>
<dbReference type="OrthoDB" id="5121955at2759"/>
<reference evidence="7" key="1">
    <citation type="journal article" date="2021" name="Open Biol.">
        <title>Shared evolutionary footprints suggest mitochondrial oxidative damage underlies multiple complex I losses in fungi.</title>
        <authorList>
            <person name="Schikora-Tamarit M.A."/>
            <person name="Marcet-Houben M."/>
            <person name="Nosek J."/>
            <person name="Gabaldon T."/>
        </authorList>
    </citation>
    <scope>NUCLEOTIDE SEQUENCE</scope>
    <source>
        <strain evidence="7">CBS6075</strain>
    </source>
</reference>
<name>A0A9P8NY31_9ASCO</name>
<keyword evidence="1" id="KW-0862">Zinc</keyword>
<dbReference type="RefSeq" id="XP_046058441.1">
    <property type="nucleotide sequence ID" value="XM_046208041.1"/>
</dbReference>
<keyword evidence="4" id="KW-0804">Transcription</keyword>
<dbReference type="GeneID" id="70238688"/>
<feature type="domain" description="Xylanolytic transcriptional activator regulatory" evidence="6">
    <location>
        <begin position="99"/>
        <end position="276"/>
    </location>
</feature>
<evidence type="ECO:0000256" key="5">
    <source>
        <dbReference type="ARBA" id="ARBA00023242"/>
    </source>
</evidence>
<dbReference type="InterPro" id="IPR007219">
    <property type="entry name" value="XnlR_reg_dom"/>
</dbReference>
<evidence type="ECO:0000256" key="4">
    <source>
        <dbReference type="ARBA" id="ARBA00023163"/>
    </source>
</evidence>
<dbReference type="CDD" id="cd12148">
    <property type="entry name" value="fungal_TF_MHR"/>
    <property type="match status" value="1"/>
</dbReference>
<dbReference type="AlphaFoldDB" id="A0A9P8NY31"/>
<dbReference type="EMBL" id="JAEUBE010000487">
    <property type="protein sequence ID" value="KAH3661317.1"/>
    <property type="molecule type" value="Genomic_DNA"/>
</dbReference>
<comment type="caution">
    <text evidence="7">The sequence shown here is derived from an EMBL/GenBank/DDBJ whole genome shotgun (WGS) entry which is preliminary data.</text>
</comment>
<reference evidence="7" key="2">
    <citation type="submission" date="2021-01" db="EMBL/GenBank/DDBJ databases">
        <authorList>
            <person name="Schikora-Tamarit M.A."/>
        </authorList>
    </citation>
    <scope>NUCLEOTIDE SEQUENCE</scope>
    <source>
        <strain evidence="7">CBS6075</strain>
    </source>
</reference>
<keyword evidence="5" id="KW-0539">Nucleus</keyword>
<keyword evidence="8" id="KW-1185">Reference proteome</keyword>
<dbReference type="PANTHER" id="PTHR47171:SF3">
    <property type="entry name" value="FARA-RELATED"/>
    <property type="match status" value="1"/>
</dbReference>
<sequence>MTKVRKNKANQYPDYVRKTDPGLSKILNEVQVDPAPHLKRWKREKSSMAFVVRMNGLPALQASEEEEILDGIIDDVDYNTLMNAGCFNLPSMKVCWELIKVYFSEVYPSSPILDKDRFMAEYRDLTKGPSILLLQTILFAGAFTCYRRETELDLPFDQITDISFTLYRRARLLLNMGFDLYNAIPLMQSLVIFNSVPSGFGDGDTAYQLKQAITTCCSFGMHLDQSENKQLTDYEKYMYRLIWAQLFITDHSRAIVASFDVTLRRSGCTAKMFTRDELYTLDNVQKDYFLFAYELSLIVEKLASYLDTVTQKMLTGESTLHLSEEAHSLLQGFYISLP</sequence>
<dbReference type="Pfam" id="PF04082">
    <property type="entry name" value="Fungal_trans"/>
    <property type="match status" value="1"/>
</dbReference>
<evidence type="ECO:0000259" key="6">
    <source>
        <dbReference type="Pfam" id="PF04082"/>
    </source>
</evidence>
<dbReference type="Proteomes" id="UP000769157">
    <property type="component" value="Unassembled WGS sequence"/>
</dbReference>
<organism evidence="7 8">
    <name type="scientific">Ogataea philodendri</name>
    <dbReference type="NCBI Taxonomy" id="1378263"/>
    <lineage>
        <taxon>Eukaryota</taxon>
        <taxon>Fungi</taxon>
        <taxon>Dikarya</taxon>
        <taxon>Ascomycota</taxon>
        <taxon>Saccharomycotina</taxon>
        <taxon>Pichiomycetes</taxon>
        <taxon>Pichiales</taxon>
        <taxon>Pichiaceae</taxon>
        <taxon>Ogataea</taxon>
    </lineage>
</organism>